<dbReference type="SUPFAM" id="SSF53720">
    <property type="entry name" value="ALDH-like"/>
    <property type="match status" value="1"/>
</dbReference>
<dbReference type="GO" id="GO:0004777">
    <property type="term" value="F:succinate-semialdehyde dehydrogenase (NAD+) activity"/>
    <property type="evidence" value="ECO:0007669"/>
    <property type="project" value="TreeGrafter"/>
</dbReference>
<evidence type="ECO:0000256" key="1">
    <source>
        <dbReference type="ARBA" id="ARBA00023002"/>
    </source>
</evidence>
<dbReference type="PANTHER" id="PTHR43353">
    <property type="entry name" value="SUCCINATE-SEMIALDEHYDE DEHYDROGENASE, MITOCHONDRIAL"/>
    <property type="match status" value="1"/>
</dbReference>
<sequence>MPSLPFTLNNLSLLHEASLLNGDWIQAKSGKCFDVEGKPNLWFLDTKNRTPANDVEDINQFIKTSQAAFDKFHYVNPRVKASLLLKWHELIKSARQDIATLICYKTGKPMAEALGEVDYALGFAWWFAGESERIRGTIAQPSVSSRRTFTLKQPIGICVALMP</sequence>
<dbReference type="InterPro" id="IPR015590">
    <property type="entry name" value="Aldehyde_DH_dom"/>
</dbReference>
<evidence type="ECO:0000313" key="3">
    <source>
        <dbReference type="EMBL" id="KAF5236312.1"/>
    </source>
</evidence>
<reference evidence="3" key="1">
    <citation type="submission" date="2020-02" db="EMBL/GenBank/DDBJ databases">
        <title>Identification and distribution of gene clusters putatively required for synthesis of sphingolipid metabolism inhibitors in phylogenetically diverse species of the filamentous fungus Fusarium.</title>
        <authorList>
            <person name="Kim H.-S."/>
            <person name="Busman M."/>
            <person name="Brown D.W."/>
            <person name="Divon H."/>
            <person name="Uhlig S."/>
            <person name="Proctor R.H."/>
        </authorList>
    </citation>
    <scope>NUCLEOTIDE SEQUENCE [LARGE SCALE GENOMIC DNA]</scope>
    <source>
        <strain evidence="3">NRRL 39464</strain>
    </source>
</reference>
<name>A0A8H4YYF2_FUSOX</name>
<dbReference type="GO" id="GO:0009450">
    <property type="term" value="P:gamma-aminobutyric acid catabolic process"/>
    <property type="evidence" value="ECO:0007669"/>
    <property type="project" value="TreeGrafter"/>
</dbReference>
<dbReference type="Gene3D" id="3.40.605.10">
    <property type="entry name" value="Aldehyde Dehydrogenase, Chain A, domain 1"/>
    <property type="match status" value="1"/>
</dbReference>
<dbReference type="Pfam" id="PF00171">
    <property type="entry name" value="Aldedh"/>
    <property type="match status" value="1"/>
</dbReference>
<dbReference type="GO" id="GO:0005737">
    <property type="term" value="C:cytoplasm"/>
    <property type="evidence" value="ECO:0007669"/>
    <property type="project" value="TreeGrafter"/>
</dbReference>
<protein>
    <recommendedName>
        <fullName evidence="2">Aldehyde dehydrogenase domain-containing protein</fullName>
    </recommendedName>
</protein>
<dbReference type="InterPro" id="IPR016161">
    <property type="entry name" value="Ald_DH/histidinol_DH"/>
</dbReference>
<evidence type="ECO:0000259" key="2">
    <source>
        <dbReference type="Pfam" id="PF00171"/>
    </source>
</evidence>
<feature type="domain" description="Aldehyde dehydrogenase" evidence="2">
    <location>
        <begin position="49"/>
        <end position="163"/>
    </location>
</feature>
<keyword evidence="1" id="KW-0560">Oxidoreductase</keyword>
<dbReference type="InterPro" id="IPR016162">
    <property type="entry name" value="Ald_DH_N"/>
</dbReference>
<proteinExistence type="predicted"/>
<evidence type="ECO:0000313" key="4">
    <source>
        <dbReference type="Proteomes" id="UP000558688"/>
    </source>
</evidence>
<dbReference type="Proteomes" id="UP000558688">
    <property type="component" value="Unassembled WGS sequence"/>
</dbReference>
<dbReference type="PANTHER" id="PTHR43353:SF7">
    <property type="entry name" value="SUCCINATE SEMIALDEHYDE DEHYDROGENASE (EUROFUNG)"/>
    <property type="match status" value="1"/>
</dbReference>
<dbReference type="AlphaFoldDB" id="A0A8H4YYF2"/>
<comment type="caution">
    <text evidence="3">The sequence shown here is derived from an EMBL/GenBank/DDBJ whole genome shotgun (WGS) entry which is preliminary data.</text>
</comment>
<accession>A0A8H4YYF2</accession>
<gene>
    <name evidence="3" type="ORF">FOXYS1_15615</name>
</gene>
<dbReference type="InterPro" id="IPR050740">
    <property type="entry name" value="Aldehyde_DH_Superfamily"/>
</dbReference>
<dbReference type="EMBL" id="JAAFOW010004265">
    <property type="protein sequence ID" value="KAF5236312.1"/>
    <property type="molecule type" value="Genomic_DNA"/>
</dbReference>
<organism evidence="3 4">
    <name type="scientific">Fusarium oxysporum</name>
    <name type="common">Fusarium vascular wilt</name>
    <dbReference type="NCBI Taxonomy" id="5507"/>
    <lineage>
        <taxon>Eukaryota</taxon>
        <taxon>Fungi</taxon>
        <taxon>Dikarya</taxon>
        <taxon>Ascomycota</taxon>
        <taxon>Pezizomycotina</taxon>
        <taxon>Sordariomycetes</taxon>
        <taxon>Hypocreomycetidae</taxon>
        <taxon>Hypocreales</taxon>
        <taxon>Nectriaceae</taxon>
        <taxon>Fusarium</taxon>
        <taxon>Fusarium oxysporum species complex</taxon>
    </lineage>
</organism>